<proteinExistence type="predicted"/>
<dbReference type="PANTHER" id="PTHR43708">
    <property type="entry name" value="CONSERVED EXPRESSED OXIDOREDUCTASE (EUROFUNG)"/>
    <property type="match status" value="1"/>
</dbReference>
<dbReference type="PANTHER" id="PTHR43708:SF1">
    <property type="entry name" value="GALACTOSE_LACTOSE METABOLISM REGULATORY PROTEIN GAL80"/>
    <property type="match status" value="1"/>
</dbReference>
<gene>
    <name evidence="3" type="ORF">GGX14DRAFT_377136</name>
</gene>
<dbReference type="InterPro" id="IPR055080">
    <property type="entry name" value="Gal80p-like_C"/>
</dbReference>
<dbReference type="SUPFAM" id="SSF51735">
    <property type="entry name" value="NAD(P)-binding Rossmann-fold domains"/>
    <property type="match status" value="1"/>
</dbReference>
<dbReference type="Pfam" id="PF01408">
    <property type="entry name" value="GFO_IDH_MocA"/>
    <property type="match status" value="1"/>
</dbReference>
<feature type="domain" description="Gfo/Idh/MocA-like oxidoreductase N-terminal" evidence="1">
    <location>
        <begin position="7"/>
        <end position="134"/>
    </location>
</feature>
<dbReference type="Proteomes" id="UP001219525">
    <property type="component" value="Unassembled WGS sequence"/>
</dbReference>
<evidence type="ECO:0000259" key="1">
    <source>
        <dbReference type="Pfam" id="PF01408"/>
    </source>
</evidence>
<dbReference type="EMBL" id="JARJCW010000091">
    <property type="protein sequence ID" value="KAJ7195358.1"/>
    <property type="molecule type" value="Genomic_DNA"/>
</dbReference>
<accession>A0AAD6UUX0</accession>
<evidence type="ECO:0000313" key="4">
    <source>
        <dbReference type="Proteomes" id="UP001219525"/>
    </source>
</evidence>
<organism evidence="3 4">
    <name type="scientific">Mycena pura</name>
    <dbReference type="NCBI Taxonomy" id="153505"/>
    <lineage>
        <taxon>Eukaryota</taxon>
        <taxon>Fungi</taxon>
        <taxon>Dikarya</taxon>
        <taxon>Basidiomycota</taxon>
        <taxon>Agaricomycotina</taxon>
        <taxon>Agaricomycetes</taxon>
        <taxon>Agaricomycetidae</taxon>
        <taxon>Agaricales</taxon>
        <taxon>Marasmiineae</taxon>
        <taxon>Mycenaceae</taxon>
        <taxon>Mycena</taxon>
    </lineage>
</organism>
<evidence type="ECO:0000259" key="2">
    <source>
        <dbReference type="Pfam" id="PF22685"/>
    </source>
</evidence>
<keyword evidence="4" id="KW-1185">Reference proteome</keyword>
<dbReference type="Gene3D" id="3.30.360.10">
    <property type="entry name" value="Dihydrodipicolinate Reductase, domain 2"/>
    <property type="match status" value="1"/>
</dbReference>
<dbReference type="InterPro" id="IPR036291">
    <property type="entry name" value="NAD(P)-bd_dom_sf"/>
</dbReference>
<dbReference type="SUPFAM" id="SSF55347">
    <property type="entry name" value="Glyceraldehyde-3-phosphate dehydrogenase-like, C-terminal domain"/>
    <property type="match status" value="1"/>
</dbReference>
<evidence type="ECO:0000313" key="3">
    <source>
        <dbReference type="EMBL" id="KAJ7195358.1"/>
    </source>
</evidence>
<evidence type="ECO:0008006" key="5">
    <source>
        <dbReference type="Google" id="ProtNLM"/>
    </source>
</evidence>
<dbReference type="Gene3D" id="3.40.50.720">
    <property type="entry name" value="NAD(P)-binding Rossmann-like Domain"/>
    <property type="match status" value="1"/>
</dbReference>
<name>A0AAD6UUX0_9AGAR</name>
<dbReference type="Pfam" id="PF22685">
    <property type="entry name" value="Gal80p_C-like"/>
    <property type="match status" value="1"/>
</dbReference>
<reference evidence="3" key="1">
    <citation type="submission" date="2023-03" db="EMBL/GenBank/DDBJ databases">
        <title>Massive genome expansion in bonnet fungi (Mycena s.s.) driven by repeated elements and novel gene families across ecological guilds.</title>
        <authorList>
            <consortium name="Lawrence Berkeley National Laboratory"/>
            <person name="Harder C.B."/>
            <person name="Miyauchi S."/>
            <person name="Viragh M."/>
            <person name="Kuo A."/>
            <person name="Thoen E."/>
            <person name="Andreopoulos B."/>
            <person name="Lu D."/>
            <person name="Skrede I."/>
            <person name="Drula E."/>
            <person name="Henrissat B."/>
            <person name="Morin E."/>
            <person name="Kohler A."/>
            <person name="Barry K."/>
            <person name="LaButti K."/>
            <person name="Morin E."/>
            <person name="Salamov A."/>
            <person name="Lipzen A."/>
            <person name="Mereny Z."/>
            <person name="Hegedus B."/>
            <person name="Baldrian P."/>
            <person name="Stursova M."/>
            <person name="Weitz H."/>
            <person name="Taylor A."/>
            <person name="Grigoriev I.V."/>
            <person name="Nagy L.G."/>
            <person name="Martin F."/>
            <person name="Kauserud H."/>
        </authorList>
    </citation>
    <scope>NUCLEOTIDE SEQUENCE</scope>
    <source>
        <strain evidence="3">9144</strain>
    </source>
</reference>
<dbReference type="AlphaFoldDB" id="A0AAD6UUX0"/>
<comment type="caution">
    <text evidence="3">The sequence shown here is derived from an EMBL/GenBank/DDBJ whole genome shotgun (WGS) entry which is preliminary data.</text>
</comment>
<dbReference type="InterPro" id="IPR000683">
    <property type="entry name" value="Gfo/Idh/MocA-like_OxRdtase_N"/>
</dbReference>
<dbReference type="GO" id="GO:0000166">
    <property type="term" value="F:nucleotide binding"/>
    <property type="evidence" value="ECO:0007669"/>
    <property type="project" value="InterPro"/>
</dbReference>
<protein>
    <recommendedName>
        <fullName evidence="5">Oxidoreductase</fullName>
    </recommendedName>
</protein>
<feature type="domain" description="Gal80p-like C-terminal" evidence="2">
    <location>
        <begin position="156"/>
        <end position="299"/>
    </location>
</feature>
<dbReference type="InterPro" id="IPR051317">
    <property type="entry name" value="Gfo/Idh/MocA_oxidoreduct"/>
</dbReference>
<sequence>MSSLHRIRVGLIGLSSTAVTSWAANAHLPYLLSPRGLERFQIVALCNSSVDAARAAIKHHGLDPAVVRAHGDPESLAADKDVDLVVCNTRVDRHFETIEPSVRVGKNVFCEWPLAENGVRARQLVDTAKKAGGKTVIDLQGRLAPLGAQIASLLGAEGPIGRVLSVEARSGSVVTQRDVVWKAFDYFMKREVGGNILTITFGHLFDFVQTVVGDVHSLQSHLHLQHPLVRVRDPATDKILETVQSNVPDLIISTGTIRESTFTQKGGASFLIRVRRGGIPGEPGLVWTICGEKGEIRVTSPSPSALQVGPVGEEEIRIDVHNFATNEVRKVEWNWQDWQNELPMPARNVAAVYEAFAQGQGYPTFEDALVRHEQLDEMLAGWKAPGV</sequence>